<comment type="similarity">
    <text evidence="1 3">Belongs to the short-chain dehydrogenases/reductases (SDR) family.</text>
</comment>
<dbReference type="OrthoDB" id="2929096at2759"/>
<dbReference type="Gene3D" id="3.40.50.720">
    <property type="entry name" value="NAD(P)-binding Rossmann-like Domain"/>
    <property type="match status" value="1"/>
</dbReference>
<organism evidence="4 5">
    <name type="scientific">Mycena venus</name>
    <dbReference type="NCBI Taxonomy" id="2733690"/>
    <lineage>
        <taxon>Eukaryota</taxon>
        <taxon>Fungi</taxon>
        <taxon>Dikarya</taxon>
        <taxon>Basidiomycota</taxon>
        <taxon>Agaricomycotina</taxon>
        <taxon>Agaricomycetes</taxon>
        <taxon>Agaricomycetidae</taxon>
        <taxon>Agaricales</taxon>
        <taxon>Marasmiineae</taxon>
        <taxon>Mycenaceae</taxon>
        <taxon>Mycena</taxon>
    </lineage>
</organism>
<dbReference type="GO" id="GO:0016491">
    <property type="term" value="F:oxidoreductase activity"/>
    <property type="evidence" value="ECO:0007669"/>
    <property type="project" value="TreeGrafter"/>
</dbReference>
<dbReference type="AlphaFoldDB" id="A0A8H6XWV2"/>
<dbReference type="PANTHER" id="PTHR43544:SF36">
    <property type="entry name" value="CHAIN OXIDOREDUCTASE (CSGA), PUTATIVE (AFU_ORTHOLOGUE AFUA_4G00910)-RELATED"/>
    <property type="match status" value="1"/>
</dbReference>
<evidence type="ECO:0000256" key="2">
    <source>
        <dbReference type="ARBA" id="ARBA00022857"/>
    </source>
</evidence>
<evidence type="ECO:0000256" key="1">
    <source>
        <dbReference type="ARBA" id="ARBA00006484"/>
    </source>
</evidence>
<dbReference type="InterPro" id="IPR020904">
    <property type="entry name" value="Sc_DH/Rdtase_CS"/>
</dbReference>
<gene>
    <name evidence="4" type="ORF">MVEN_01425900</name>
</gene>
<dbReference type="EMBL" id="JACAZI010000011">
    <property type="protein sequence ID" value="KAF7349043.1"/>
    <property type="molecule type" value="Genomic_DNA"/>
</dbReference>
<reference evidence="4" key="1">
    <citation type="submission" date="2020-05" db="EMBL/GenBank/DDBJ databases">
        <title>Mycena genomes resolve the evolution of fungal bioluminescence.</title>
        <authorList>
            <person name="Tsai I.J."/>
        </authorList>
    </citation>
    <scope>NUCLEOTIDE SEQUENCE</scope>
    <source>
        <strain evidence="4">CCC161011</strain>
    </source>
</reference>
<evidence type="ECO:0000313" key="4">
    <source>
        <dbReference type="EMBL" id="KAF7349043.1"/>
    </source>
</evidence>
<dbReference type="GO" id="GO:0005737">
    <property type="term" value="C:cytoplasm"/>
    <property type="evidence" value="ECO:0007669"/>
    <property type="project" value="TreeGrafter"/>
</dbReference>
<comment type="caution">
    <text evidence="4">The sequence shown here is derived from an EMBL/GenBank/DDBJ whole genome shotgun (WGS) entry which is preliminary data.</text>
</comment>
<dbReference type="InterPro" id="IPR036291">
    <property type="entry name" value="NAD(P)-bd_dom_sf"/>
</dbReference>
<protein>
    <submittedName>
        <fullName evidence="4">Short-chain dehydrogenase/reductase family protein</fullName>
    </submittedName>
</protein>
<dbReference type="InterPro" id="IPR002347">
    <property type="entry name" value="SDR_fam"/>
</dbReference>
<dbReference type="Proteomes" id="UP000620124">
    <property type="component" value="Unassembled WGS sequence"/>
</dbReference>
<dbReference type="PRINTS" id="PR00080">
    <property type="entry name" value="SDRFAMILY"/>
</dbReference>
<evidence type="ECO:0000313" key="5">
    <source>
        <dbReference type="Proteomes" id="UP000620124"/>
    </source>
</evidence>
<keyword evidence="5" id="KW-1185">Reference proteome</keyword>
<sequence length="232" mass="24497">MVCTIFVTGANQGLGMHAVHQLGATPDVIVFMGSRKITSAEEALAKFAAEIHSSSTVVPVQLDLTDAASIKAAHTFVTDFLQKKGISSLDVLVNNAAIVGKGFEDTFATNVFGTVAVTEAFRPLLSKGGSILNISSGLGSLSLTNKDTPLYPAYASSKSALNMLTVQWSLEEEKKDSGICVVSICPGYNATNLNNYSGTMAPSEGCKVMVKAALEKGGKTRVFIHKDGEYPW</sequence>
<dbReference type="SUPFAM" id="SSF51735">
    <property type="entry name" value="NAD(P)-binding Rossmann-fold domains"/>
    <property type="match status" value="1"/>
</dbReference>
<evidence type="ECO:0000256" key="3">
    <source>
        <dbReference type="RuleBase" id="RU000363"/>
    </source>
</evidence>
<dbReference type="InterPro" id="IPR051468">
    <property type="entry name" value="Fungal_SecMetab_SDRs"/>
</dbReference>
<dbReference type="Pfam" id="PF00106">
    <property type="entry name" value="adh_short"/>
    <property type="match status" value="1"/>
</dbReference>
<dbReference type="PRINTS" id="PR00081">
    <property type="entry name" value="GDHRDH"/>
</dbReference>
<name>A0A8H6XWV2_9AGAR</name>
<keyword evidence="2" id="KW-0521">NADP</keyword>
<dbReference type="PROSITE" id="PS00061">
    <property type="entry name" value="ADH_SHORT"/>
    <property type="match status" value="1"/>
</dbReference>
<dbReference type="PANTHER" id="PTHR43544">
    <property type="entry name" value="SHORT-CHAIN DEHYDROGENASE/REDUCTASE"/>
    <property type="match status" value="1"/>
</dbReference>
<proteinExistence type="inferred from homology"/>
<accession>A0A8H6XWV2</accession>